<accession>A0ABQ9ZES7</accession>
<proteinExistence type="predicted"/>
<evidence type="ECO:0000313" key="2">
    <source>
        <dbReference type="EMBL" id="KAK4011430.1"/>
    </source>
</evidence>
<protein>
    <submittedName>
        <fullName evidence="2">Uncharacterized protein</fullName>
    </submittedName>
</protein>
<organism evidence="2 3">
    <name type="scientific">Daphnia magna</name>
    <dbReference type="NCBI Taxonomy" id="35525"/>
    <lineage>
        <taxon>Eukaryota</taxon>
        <taxon>Metazoa</taxon>
        <taxon>Ecdysozoa</taxon>
        <taxon>Arthropoda</taxon>
        <taxon>Crustacea</taxon>
        <taxon>Branchiopoda</taxon>
        <taxon>Diplostraca</taxon>
        <taxon>Cladocera</taxon>
        <taxon>Anomopoda</taxon>
        <taxon>Daphniidae</taxon>
        <taxon>Daphnia</taxon>
    </lineage>
</organism>
<keyword evidence="3" id="KW-1185">Reference proteome</keyword>
<gene>
    <name evidence="2" type="ORF">OUZ56_020548</name>
</gene>
<sequence>MQKSKSTIDLSSADKMNYDSAERICKPKVRELLGEVFKGEAAGTSFYLEMMDLVRSIFLDTTLSPIERIGRIWTVVFCLRYWRRWMTCDNAYTLAKNFISSNAYLFIEINAHSLLLYMRKCRIENTPEHLLVWLFGSQQCESFFRGSRALCPVGLNKPNMTEGEFLDRARKVDASLLLQQKSSDIIYRRVEQKRNRCGGSLNALKEVEIPSDDDLANELKKCMQTAKKKMNSLGIKLTGEDIENFTFSSQYGKKLRGNLISDWEDEDDDGDDGQNEDLDHSFEEIASDQDPCDLEVLKSLQQANLQDFTNHFKDP</sequence>
<feature type="compositionally biased region" description="Acidic residues" evidence="1">
    <location>
        <begin position="262"/>
        <end position="276"/>
    </location>
</feature>
<evidence type="ECO:0000256" key="1">
    <source>
        <dbReference type="SAM" id="MobiDB-lite"/>
    </source>
</evidence>
<comment type="caution">
    <text evidence="2">The sequence shown here is derived from an EMBL/GenBank/DDBJ whole genome shotgun (WGS) entry which is preliminary data.</text>
</comment>
<evidence type="ECO:0000313" key="3">
    <source>
        <dbReference type="Proteomes" id="UP001234178"/>
    </source>
</evidence>
<name>A0ABQ9ZES7_9CRUS</name>
<reference evidence="2 3" key="1">
    <citation type="journal article" date="2023" name="Nucleic Acids Res.">
        <title>The hologenome of Daphnia magna reveals possible DNA methylation and microbiome-mediated evolution of the host genome.</title>
        <authorList>
            <person name="Chaturvedi A."/>
            <person name="Li X."/>
            <person name="Dhandapani V."/>
            <person name="Marshall H."/>
            <person name="Kissane S."/>
            <person name="Cuenca-Cambronero M."/>
            <person name="Asole G."/>
            <person name="Calvet F."/>
            <person name="Ruiz-Romero M."/>
            <person name="Marangio P."/>
            <person name="Guigo R."/>
            <person name="Rago D."/>
            <person name="Mirbahai L."/>
            <person name="Eastwood N."/>
            <person name="Colbourne J.K."/>
            <person name="Zhou J."/>
            <person name="Mallon E."/>
            <person name="Orsini L."/>
        </authorList>
    </citation>
    <scope>NUCLEOTIDE SEQUENCE [LARGE SCALE GENOMIC DNA]</scope>
    <source>
        <strain evidence="2">LRV0_1</strain>
    </source>
</reference>
<dbReference type="Proteomes" id="UP001234178">
    <property type="component" value="Unassembled WGS sequence"/>
</dbReference>
<dbReference type="EMBL" id="JAOYFB010000003">
    <property type="protein sequence ID" value="KAK4011430.1"/>
    <property type="molecule type" value="Genomic_DNA"/>
</dbReference>
<feature type="region of interest" description="Disordered" evidence="1">
    <location>
        <begin position="262"/>
        <end position="285"/>
    </location>
</feature>